<comment type="pathway">
    <text evidence="2 15">Cofactor biosynthesis; FAD biosynthesis; FAD from FMN: step 1/1.</text>
</comment>
<dbReference type="EC" id="2.7.7.2" evidence="15"/>
<keyword evidence="12" id="KW-0511">Multifunctional enzyme</keyword>
<dbReference type="Gene3D" id="3.40.50.620">
    <property type="entry name" value="HUPs"/>
    <property type="match status" value="1"/>
</dbReference>
<dbReference type="GO" id="GO:0005524">
    <property type="term" value="F:ATP binding"/>
    <property type="evidence" value="ECO:0007669"/>
    <property type="project" value="UniProtKB-UniRule"/>
</dbReference>
<dbReference type="FunFam" id="3.40.50.620:FF:000021">
    <property type="entry name" value="Riboflavin biosynthesis protein"/>
    <property type="match status" value="1"/>
</dbReference>
<keyword evidence="10 15" id="KW-0274">FAD</keyword>
<dbReference type="eggNOG" id="COG0196">
    <property type="taxonomic scope" value="Bacteria"/>
</dbReference>
<dbReference type="InterPro" id="IPR015865">
    <property type="entry name" value="Riboflavin_kinase_bac/euk"/>
</dbReference>
<dbReference type="InterPro" id="IPR002606">
    <property type="entry name" value="Riboflavin_kinase_bac"/>
</dbReference>
<comment type="catalytic activity">
    <reaction evidence="14 15">
        <text>FMN + ATP + H(+) = FAD + diphosphate</text>
        <dbReference type="Rhea" id="RHEA:17237"/>
        <dbReference type="ChEBI" id="CHEBI:15378"/>
        <dbReference type="ChEBI" id="CHEBI:30616"/>
        <dbReference type="ChEBI" id="CHEBI:33019"/>
        <dbReference type="ChEBI" id="CHEBI:57692"/>
        <dbReference type="ChEBI" id="CHEBI:58210"/>
        <dbReference type="EC" id="2.7.7.2"/>
    </reaction>
</comment>
<evidence type="ECO:0000256" key="13">
    <source>
        <dbReference type="ARBA" id="ARBA00047880"/>
    </source>
</evidence>
<evidence type="ECO:0000256" key="9">
    <source>
        <dbReference type="ARBA" id="ARBA00022777"/>
    </source>
</evidence>
<dbReference type="EC" id="2.7.1.26" evidence="15"/>
<keyword evidence="11 15" id="KW-0067">ATP-binding</keyword>
<evidence type="ECO:0000256" key="6">
    <source>
        <dbReference type="ARBA" id="ARBA00022679"/>
    </source>
</evidence>
<comment type="pathway">
    <text evidence="3 15">Cofactor biosynthesis; FMN biosynthesis; FMN from riboflavin (ATP route): step 1/1.</text>
</comment>
<reference evidence="17 18" key="1">
    <citation type="journal article" date="2008" name="J. Bacteriol.">
        <title>'Candidatus Cloacamonas acidaminovorans': genome sequence reconstruction provides a first glimpse of a new bacterial division.</title>
        <authorList>
            <person name="Pelletier E."/>
            <person name="Kreimeyer A."/>
            <person name="Bocs S."/>
            <person name="Rouy Z."/>
            <person name="Gyapay G."/>
            <person name="Chouari R."/>
            <person name="Riviere D."/>
            <person name="Ganesan A."/>
            <person name="Daegelen P."/>
            <person name="Sghir A."/>
            <person name="Cohen G.N."/>
            <person name="Medigue C."/>
            <person name="Weissenbach J."/>
            <person name="Le Paslier D."/>
        </authorList>
    </citation>
    <scope>NUCLEOTIDE SEQUENCE [LARGE SCALE GENOMIC DNA]</scope>
    <source>
        <strain evidence="18">Evry</strain>
    </source>
</reference>
<dbReference type="KEGG" id="caci:CLOAM0270"/>
<dbReference type="UniPathway" id="UPA00277">
    <property type="reaction ID" value="UER00407"/>
</dbReference>
<evidence type="ECO:0000256" key="4">
    <source>
        <dbReference type="ARBA" id="ARBA00022630"/>
    </source>
</evidence>
<dbReference type="GO" id="GO:0009231">
    <property type="term" value="P:riboflavin biosynthetic process"/>
    <property type="evidence" value="ECO:0007669"/>
    <property type="project" value="InterPro"/>
</dbReference>
<dbReference type="GO" id="GO:0006747">
    <property type="term" value="P:FAD biosynthetic process"/>
    <property type="evidence" value="ECO:0007669"/>
    <property type="project" value="UniProtKB-UniRule"/>
</dbReference>
<dbReference type="GO" id="GO:0003919">
    <property type="term" value="F:FMN adenylyltransferase activity"/>
    <property type="evidence" value="ECO:0007669"/>
    <property type="project" value="UniProtKB-UniRule"/>
</dbReference>
<keyword evidence="4 15" id="KW-0285">Flavoprotein</keyword>
<dbReference type="SUPFAM" id="SSF82114">
    <property type="entry name" value="Riboflavin kinase-like"/>
    <property type="match status" value="1"/>
</dbReference>
<evidence type="ECO:0000313" key="17">
    <source>
        <dbReference type="EMBL" id="CAO80177.1"/>
    </source>
</evidence>
<dbReference type="InterPro" id="IPR023465">
    <property type="entry name" value="Riboflavin_kinase_dom_sf"/>
</dbReference>
<keyword evidence="9 15" id="KW-0418">Kinase</keyword>
<keyword evidence="7 15" id="KW-0548">Nucleotidyltransferase</keyword>
<name>B0VFC5_CLOAI</name>
<feature type="domain" description="Riboflavin kinase" evidence="16">
    <location>
        <begin position="181"/>
        <end position="307"/>
    </location>
</feature>
<evidence type="ECO:0000256" key="1">
    <source>
        <dbReference type="ARBA" id="ARBA00002121"/>
    </source>
</evidence>
<dbReference type="AlphaFoldDB" id="B0VFC5"/>
<dbReference type="PANTHER" id="PTHR22749:SF6">
    <property type="entry name" value="RIBOFLAVIN KINASE"/>
    <property type="match status" value="1"/>
</dbReference>
<evidence type="ECO:0000313" key="18">
    <source>
        <dbReference type="Proteomes" id="UP000002019"/>
    </source>
</evidence>
<dbReference type="SUPFAM" id="SSF52374">
    <property type="entry name" value="Nucleotidylyl transferase"/>
    <property type="match status" value="1"/>
</dbReference>
<dbReference type="NCBIfam" id="TIGR00083">
    <property type="entry name" value="ribF"/>
    <property type="match status" value="1"/>
</dbReference>
<keyword evidence="5 15" id="KW-0288">FMN</keyword>
<dbReference type="GO" id="GO:0008531">
    <property type="term" value="F:riboflavin kinase activity"/>
    <property type="evidence" value="ECO:0007669"/>
    <property type="project" value="UniProtKB-UniRule"/>
</dbReference>
<dbReference type="UniPathway" id="UPA00276">
    <property type="reaction ID" value="UER00406"/>
</dbReference>
<proteinExistence type="inferred from homology"/>
<accession>B0VFC5</accession>
<evidence type="ECO:0000256" key="10">
    <source>
        <dbReference type="ARBA" id="ARBA00022827"/>
    </source>
</evidence>
<gene>
    <name evidence="17" type="primary">ribF</name>
    <name evidence="17" type="ordered locus">CLOAM0270</name>
</gene>
<evidence type="ECO:0000256" key="7">
    <source>
        <dbReference type="ARBA" id="ARBA00022695"/>
    </source>
</evidence>
<dbReference type="InterPro" id="IPR015864">
    <property type="entry name" value="FAD_synthase"/>
</dbReference>
<evidence type="ECO:0000256" key="3">
    <source>
        <dbReference type="ARBA" id="ARBA00005201"/>
    </source>
</evidence>
<keyword evidence="18" id="KW-1185">Reference proteome</keyword>
<evidence type="ECO:0000256" key="11">
    <source>
        <dbReference type="ARBA" id="ARBA00022840"/>
    </source>
</evidence>
<organism evidence="17 18">
    <name type="scientific">Cloacimonas acidaminovorans (strain Evry)</name>
    <dbReference type="NCBI Taxonomy" id="459349"/>
    <lineage>
        <taxon>Bacteria</taxon>
        <taxon>Pseudomonadati</taxon>
        <taxon>Candidatus Cloacimonadota</taxon>
        <taxon>Candidatus Cloacimonadia</taxon>
        <taxon>Candidatus Cloacimonadales</taxon>
        <taxon>Candidatus Cloacimonadaceae</taxon>
        <taxon>Candidatus Cloacimonas</taxon>
    </lineage>
</organism>
<evidence type="ECO:0000256" key="15">
    <source>
        <dbReference type="PIRNR" id="PIRNR004491"/>
    </source>
</evidence>
<dbReference type="GO" id="GO:0009398">
    <property type="term" value="P:FMN biosynthetic process"/>
    <property type="evidence" value="ECO:0007669"/>
    <property type="project" value="UniProtKB-UniRule"/>
</dbReference>
<comment type="similarity">
    <text evidence="15">Belongs to the ribF family.</text>
</comment>
<evidence type="ECO:0000259" key="16">
    <source>
        <dbReference type="SMART" id="SM00904"/>
    </source>
</evidence>
<evidence type="ECO:0000256" key="5">
    <source>
        <dbReference type="ARBA" id="ARBA00022643"/>
    </source>
</evidence>
<dbReference type="CDD" id="cd02064">
    <property type="entry name" value="FAD_synthetase_N"/>
    <property type="match status" value="1"/>
</dbReference>
<dbReference type="Pfam" id="PF06574">
    <property type="entry name" value="FAD_syn"/>
    <property type="match status" value="1"/>
</dbReference>
<dbReference type="HOGENOM" id="CLU_048437_0_2_0"/>
<dbReference type="Gene3D" id="2.40.30.30">
    <property type="entry name" value="Riboflavin kinase-like"/>
    <property type="match status" value="1"/>
</dbReference>
<dbReference type="InterPro" id="IPR014729">
    <property type="entry name" value="Rossmann-like_a/b/a_fold"/>
</dbReference>
<dbReference type="PANTHER" id="PTHR22749">
    <property type="entry name" value="RIBOFLAVIN KINASE/FMN ADENYLYLTRANSFERASE"/>
    <property type="match status" value="1"/>
</dbReference>
<comment type="function">
    <text evidence="1">Catalyzes the phosphorylation of riboflavin to FMN followed by the adenylation of FMN to FAD.</text>
</comment>
<dbReference type="STRING" id="459349.CLOAM0270"/>
<dbReference type="InterPro" id="IPR023468">
    <property type="entry name" value="Riboflavin_kinase"/>
</dbReference>
<evidence type="ECO:0000256" key="14">
    <source>
        <dbReference type="ARBA" id="ARBA00049494"/>
    </source>
</evidence>
<dbReference type="EMBL" id="CU466930">
    <property type="protein sequence ID" value="CAO80177.1"/>
    <property type="molecule type" value="Genomic_DNA"/>
</dbReference>
<keyword evidence="8 15" id="KW-0547">Nucleotide-binding</keyword>
<evidence type="ECO:0000256" key="2">
    <source>
        <dbReference type="ARBA" id="ARBA00004726"/>
    </source>
</evidence>
<dbReference type="SMART" id="SM00904">
    <property type="entry name" value="Flavokinase"/>
    <property type="match status" value="1"/>
</dbReference>
<keyword evidence="6 15" id="KW-0808">Transferase</keyword>
<evidence type="ECO:0000256" key="12">
    <source>
        <dbReference type="ARBA" id="ARBA00023268"/>
    </source>
</evidence>
<evidence type="ECO:0000256" key="8">
    <source>
        <dbReference type="ARBA" id="ARBA00022741"/>
    </source>
</evidence>
<dbReference type="Proteomes" id="UP000002019">
    <property type="component" value="Chromosome"/>
</dbReference>
<dbReference type="PIRSF" id="PIRSF004491">
    <property type="entry name" value="FAD_Synth"/>
    <property type="match status" value="1"/>
</dbReference>
<comment type="catalytic activity">
    <reaction evidence="13 15">
        <text>riboflavin + ATP = FMN + ADP + H(+)</text>
        <dbReference type="Rhea" id="RHEA:14357"/>
        <dbReference type="ChEBI" id="CHEBI:15378"/>
        <dbReference type="ChEBI" id="CHEBI:30616"/>
        <dbReference type="ChEBI" id="CHEBI:57986"/>
        <dbReference type="ChEBI" id="CHEBI:58210"/>
        <dbReference type="ChEBI" id="CHEBI:456216"/>
        <dbReference type="EC" id="2.7.1.26"/>
    </reaction>
</comment>
<sequence length="311" mass="35125">MCGGRGQGMKMSKKSVLTIGTFDGLHLGHQKVLKKVVEIAMAEGLQSVVISYQDHPAFVLKTHPMPKMLCPAEIKLQEMKKMGIERIELLDFTLELAKTPPLKFLKDYIIPLFQPKVIVMGYDSHFGHLRQGNYDFLCRHSEELGYRVEYVEPLLFEGKPISSSSIRNLLLSGKIEAANYLLGRPYRLIGKVGHSNSKGRKLGFPTANLNLLCPHQLIPKSGIYLSKVIWQENVFFGLTNIGCSPTVKNTGVIEIETHILDFQDNLYGQIMELDLLSYLREEKMFKNVDELKTAIQNDIALARVMLKEFSG</sequence>
<protein>
    <recommendedName>
        <fullName evidence="15">Riboflavin biosynthesis protein</fullName>
    </recommendedName>
    <domain>
        <recommendedName>
            <fullName evidence="15">Riboflavin kinase</fullName>
            <ecNumber evidence="15">2.7.1.26</ecNumber>
        </recommendedName>
        <alternativeName>
            <fullName evidence="15">Flavokinase</fullName>
        </alternativeName>
    </domain>
    <domain>
        <recommendedName>
            <fullName evidence="15">FMN adenylyltransferase</fullName>
            <ecNumber evidence="15">2.7.7.2</ecNumber>
        </recommendedName>
        <alternativeName>
            <fullName evidence="15">FAD pyrophosphorylase</fullName>
        </alternativeName>
        <alternativeName>
            <fullName evidence="15">FAD synthase</fullName>
        </alternativeName>
    </domain>
</protein>
<dbReference type="Pfam" id="PF01687">
    <property type="entry name" value="Flavokinase"/>
    <property type="match status" value="1"/>
</dbReference>
<dbReference type="NCBIfam" id="NF004162">
    <property type="entry name" value="PRK05627.1-5"/>
    <property type="match status" value="1"/>
</dbReference>